<reference evidence="8" key="2">
    <citation type="submission" date="2025-08" db="UniProtKB">
        <authorList>
            <consortium name="RefSeq"/>
        </authorList>
    </citation>
    <scope>IDENTIFICATION</scope>
    <source>
        <tissue evidence="8">Leaf</tissue>
    </source>
</reference>
<dbReference type="InterPro" id="IPR036965">
    <property type="entry name" value="Terpene_synth_N_sf"/>
</dbReference>
<keyword evidence="2" id="KW-0479">Metal-binding</keyword>
<dbReference type="InterPro" id="IPR001906">
    <property type="entry name" value="Terpene_synth_N"/>
</dbReference>
<dbReference type="Gene3D" id="1.10.600.10">
    <property type="entry name" value="Farnesyl Diphosphate Synthase"/>
    <property type="match status" value="2"/>
</dbReference>
<dbReference type="FunFam" id="1.50.10.130:FF:000001">
    <property type="entry name" value="Isoprene synthase, chloroplastic"/>
    <property type="match status" value="1"/>
</dbReference>
<dbReference type="AlphaFoldDB" id="A0A6P8CD41"/>
<accession>A0A6P8CD41</accession>
<evidence type="ECO:0000313" key="7">
    <source>
        <dbReference type="Proteomes" id="UP000515151"/>
    </source>
</evidence>
<dbReference type="Pfam" id="PF03936">
    <property type="entry name" value="Terpene_synth_C"/>
    <property type="match status" value="1"/>
</dbReference>
<dbReference type="InterPro" id="IPR008930">
    <property type="entry name" value="Terpenoid_cyclase/PrenylTrfase"/>
</dbReference>
<evidence type="ECO:0000256" key="1">
    <source>
        <dbReference type="ARBA" id="ARBA00001946"/>
    </source>
</evidence>
<dbReference type="GO" id="GO:0016102">
    <property type="term" value="P:diterpenoid biosynthetic process"/>
    <property type="evidence" value="ECO:0007669"/>
    <property type="project" value="InterPro"/>
</dbReference>
<dbReference type="InterPro" id="IPR044814">
    <property type="entry name" value="Terpene_cyclase_plant_C1"/>
</dbReference>
<dbReference type="InterPro" id="IPR005630">
    <property type="entry name" value="Terpene_synthase_metal-bd"/>
</dbReference>
<dbReference type="PANTHER" id="PTHR31225">
    <property type="entry name" value="OS04G0344100 PROTEIN-RELATED"/>
    <property type="match status" value="1"/>
</dbReference>
<feature type="domain" description="Terpene synthase metal-binding" evidence="6">
    <location>
        <begin position="251"/>
        <end position="365"/>
    </location>
</feature>
<protein>
    <submittedName>
        <fullName evidence="8">Probable terpene synthase 12 isoform X1</fullName>
    </submittedName>
</protein>
<keyword evidence="7" id="KW-1185">Reference proteome</keyword>
<reference evidence="7" key="1">
    <citation type="journal article" date="2020" name="Plant Biotechnol. J.">
        <title>The pomegranate (Punica granatum L.) draft genome dissects genetic divergence between soft- and hard-seeded cultivars.</title>
        <authorList>
            <person name="Luo X."/>
            <person name="Li H."/>
            <person name="Wu Z."/>
            <person name="Yao W."/>
            <person name="Zhao P."/>
            <person name="Cao D."/>
            <person name="Yu H."/>
            <person name="Li K."/>
            <person name="Poudel K."/>
            <person name="Zhao D."/>
            <person name="Zhang F."/>
            <person name="Xia X."/>
            <person name="Chen L."/>
            <person name="Wang Q."/>
            <person name="Jing D."/>
            <person name="Cao S."/>
        </authorList>
    </citation>
    <scope>NUCLEOTIDE SEQUENCE [LARGE SCALE GENOMIC DNA]</scope>
    <source>
        <strain evidence="7">cv. Tunisia</strain>
    </source>
</reference>
<keyword evidence="4" id="KW-0456">Lyase</keyword>
<evidence type="ECO:0000259" key="5">
    <source>
        <dbReference type="Pfam" id="PF01397"/>
    </source>
</evidence>
<keyword evidence="3" id="KW-0460">Magnesium</keyword>
<dbReference type="Proteomes" id="UP000515151">
    <property type="component" value="Chromosome 2"/>
</dbReference>
<dbReference type="CDD" id="cd00684">
    <property type="entry name" value="Terpene_cyclase_plant_C1"/>
    <property type="match status" value="1"/>
</dbReference>
<feature type="domain" description="Terpene synthase N-terminal" evidence="5">
    <location>
        <begin position="15"/>
        <end position="190"/>
    </location>
</feature>
<dbReference type="PANTHER" id="PTHR31225:SF252">
    <property type="entry name" value="TERPENE SYNTHASE 12-RELATED"/>
    <property type="match status" value="1"/>
</dbReference>
<dbReference type="OrthoDB" id="1936865at2759"/>
<dbReference type="SUPFAM" id="SSF48576">
    <property type="entry name" value="Terpenoid synthases"/>
    <property type="match status" value="2"/>
</dbReference>
<name>A0A6P8CD41_PUNGR</name>
<evidence type="ECO:0000259" key="6">
    <source>
        <dbReference type="Pfam" id="PF03936"/>
    </source>
</evidence>
<gene>
    <name evidence="8" type="primary">LOC116194674</name>
</gene>
<dbReference type="RefSeq" id="XP_031379401.1">
    <property type="nucleotide sequence ID" value="XM_031523541.1"/>
</dbReference>
<dbReference type="InterPro" id="IPR008949">
    <property type="entry name" value="Isoprenoid_synthase_dom_sf"/>
</dbReference>
<evidence type="ECO:0000256" key="2">
    <source>
        <dbReference type="ARBA" id="ARBA00022723"/>
    </source>
</evidence>
<dbReference type="GO" id="GO:0000287">
    <property type="term" value="F:magnesium ion binding"/>
    <property type="evidence" value="ECO:0007669"/>
    <property type="project" value="InterPro"/>
</dbReference>
<evidence type="ECO:0000313" key="8">
    <source>
        <dbReference type="RefSeq" id="XP_031379401.1"/>
    </source>
</evidence>
<sequence>MTVRRRTANYQPTAWSHSFVQSIKTDTADAFQAKRIDALEEEIRAAMNDDKAEPFAILLLIDDVQRMGLGYRFEEDIERALYRYVCRGECIGSKDRTLFTTSLAFRLLRQHGFEVSQDVFKSFTDESGKFLNNLEDDIKGILGLYEASYMAFEGELILEEAKTFSTKHLRHFINLGNIKTGLDDQVKHSLELPLHWRMQWQEGRWYIDTYSKRKNIIHGLLELAVLNFNTVQQILQEDLQYTSRFNRWWNEISLANKLPFARDRLMECFVWTVGMAYEPRFSNCRKGLTKVTSLITIIDDVYDVYGTLDELELFTDAVERWDVKVVDNLPQYMKVCYLALYNTVREMAYYALKEHGQNIIPYLTKPAELEMGETASSITCYMLEKGASEEVAREHINKFIVLAWNKMNKQHQVCNSMFGKSFIQMAFNLARISHCTCHDGDSHGAPDIRSKKRVHSLLIEPITITGKRNSNKGSHERKVQVFSEDHRVKCFSEAGISHL</sequence>
<evidence type="ECO:0000256" key="3">
    <source>
        <dbReference type="ARBA" id="ARBA00022842"/>
    </source>
</evidence>
<dbReference type="GO" id="GO:0010333">
    <property type="term" value="F:terpene synthase activity"/>
    <property type="evidence" value="ECO:0007669"/>
    <property type="project" value="InterPro"/>
</dbReference>
<dbReference type="InterPro" id="IPR050148">
    <property type="entry name" value="Terpene_synthase-like"/>
</dbReference>
<dbReference type="GeneID" id="116194674"/>
<dbReference type="Pfam" id="PF01397">
    <property type="entry name" value="Terpene_synth"/>
    <property type="match status" value="1"/>
</dbReference>
<dbReference type="Gene3D" id="1.50.10.130">
    <property type="entry name" value="Terpene synthase, N-terminal domain"/>
    <property type="match status" value="1"/>
</dbReference>
<dbReference type="SUPFAM" id="SSF48239">
    <property type="entry name" value="Terpenoid cyclases/Protein prenyltransferases"/>
    <property type="match status" value="1"/>
</dbReference>
<comment type="cofactor">
    <cofactor evidence="1">
        <name>Mg(2+)</name>
        <dbReference type="ChEBI" id="CHEBI:18420"/>
    </cofactor>
</comment>
<organism evidence="7 8">
    <name type="scientific">Punica granatum</name>
    <name type="common">Pomegranate</name>
    <dbReference type="NCBI Taxonomy" id="22663"/>
    <lineage>
        <taxon>Eukaryota</taxon>
        <taxon>Viridiplantae</taxon>
        <taxon>Streptophyta</taxon>
        <taxon>Embryophyta</taxon>
        <taxon>Tracheophyta</taxon>
        <taxon>Spermatophyta</taxon>
        <taxon>Magnoliopsida</taxon>
        <taxon>eudicotyledons</taxon>
        <taxon>Gunneridae</taxon>
        <taxon>Pentapetalae</taxon>
        <taxon>rosids</taxon>
        <taxon>malvids</taxon>
        <taxon>Myrtales</taxon>
        <taxon>Lythraceae</taxon>
        <taxon>Punica</taxon>
    </lineage>
</organism>
<dbReference type="Pfam" id="PF19086">
    <property type="entry name" value="Terpene_syn_C_2"/>
    <property type="match status" value="1"/>
</dbReference>
<evidence type="ECO:0000256" key="4">
    <source>
        <dbReference type="ARBA" id="ARBA00023239"/>
    </source>
</evidence>
<proteinExistence type="predicted"/>